<keyword evidence="1" id="KW-0862">Zinc</keyword>
<evidence type="ECO:0000313" key="3">
    <source>
        <dbReference type="Proteomes" id="UP000504631"/>
    </source>
</evidence>
<dbReference type="KEGG" id="bvk:117234041"/>
<dbReference type="Pfam" id="PF21373">
    <property type="entry name" value="ZNHIT3_C"/>
    <property type="match status" value="1"/>
</dbReference>
<gene>
    <name evidence="4" type="primary">LOC117234041</name>
</gene>
<keyword evidence="1" id="KW-0863">Zinc-finger</keyword>
<organism evidence="3 4">
    <name type="scientific">Bombus vosnesenskii</name>
    <dbReference type="NCBI Taxonomy" id="207650"/>
    <lineage>
        <taxon>Eukaryota</taxon>
        <taxon>Metazoa</taxon>
        <taxon>Ecdysozoa</taxon>
        <taxon>Arthropoda</taxon>
        <taxon>Hexapoda</taxon>
        <taxon>Insecta</taxon>
        <taxon>Pterygota</taxon>
        <taxon>Neoptera</taxon>
        <taxon>Endopterygota</taxon>
        <taxon>Hymenoptera</taxon>
        <taxon>Apocrita</taxon>
        <taxon>Aculeata</taxon>
        <taxon>Apoidea</taxon>
        <taxon>Anthophila</taxon>
        <taxon>Apidae</taxon>
        <taxon>Bombus</taxon>
        <taxon>Pyrobombus</taxon>
    </lineage>
</organism>
<accession>A0A6J3KFN5</accession>
<evidence type="ECO:0000259" key="2">
    <source>
        <dbReference type="PROSITE" id="PS51083"/>
    </source>
</evidence>
<evidence type="ECO:0000256" key="1">
    <source>
        <dbReference type="PROSITE-ProRule" id="PRU00453"/>
    </source>
</evidence>
<evidence type="ECO:0000313" key="4">
    <source>
        <dbReference type="RefSeq" id="XP_033350764.1"/>
    </source>
</evidence>
<dbReference type="CDD" id="cd23024">
    <property type="entry name" value="zf-HIT_ZNHIT2-3"/>
    <property type="match status" value="1"/>
</dbReference>
<keyword evidence="3" id="KW-1185">Reference proteome</keyword>
<name>A0A6J3KFN5_9HYME</name>
<reference evidence="4" key="1">
    <citation type="submission" date="2025-08" db="UniProtKB">
        <authorList>
            <consortium name="RefSeq"/>
        </authorList>
    </citation>
    <scope>IDENTIFICATION</scope>
    <source>
        <tissue evidence="4">Muscle</tissue>
    </source>
</reference>
<dbReference type="PROSITE" id="PS51083">
    <property type="entry name" value="ZF_HIT"/>
    <property type="match status" value="1"/>
</dbReference>
<dbReference type="AlphaFoldDB" id="A0A6J3KFN5"/>
<dbReference type="InterPro" id="IPR007529">
    <property type="entry name" value="Znf_HIT"/>
</dbReference>
<dbReference type="Gene3D" id="3.30.60.190">
    <property type="match status" value="1"/>
</dbReference>
<dbReference type="GO" id="GO:0008270">
    <property type="term" value="F:zinc ion binding"/>
    <property type="evidence" value="ECO:0007669"/>
    <property type="project" value="UniProtKB-UniRule"/>
</dbReference>
<dbReference type="RefSeq" id="XP_033350764.1">
    <property type="nucleotide sequence ID" value="XM_033494873.1"/>
</dbReference>
<dbReference type="SUPFAM" id="SSF144232">
    <property type="entry name" value="HIT/MYND zinc finger-like"/>
    <property type="match status" value="1"/>
</dbReference>
<sequence>MANICCICGKTKCSYKCPVCEEAYCSIGCCKEHKLNNCQSQKSKSQENKVIEDTKNKINYDFPTEDTVPIEKLNQLHHSEELKNCLKNPHVRNIMRAILTDKNPTRAIALAMTEPIFVEMADACLKVVEPEVNNESC</sequence>
<dbReference type="GeneID" id="117234041"/>
<feature type="domain" description="HIT-type" evidence="2">
    <location>
        <begin position="5"/>
        <end position="38"/>
    </location>
</feature>
<protein>
    <submittedName>
        <fullName evidence="4">Zinc finger HIT domain-containing protein 3</fullName>
    </submittedName>
</protein>
<keyword evidence="1" id="KW-0479">Metal-binding</keyword>
<proteinExistence type="predicted"/>
<dbReference type="Proteomes" id="UP000504631">
    <property type="component" value="Unplaced"/>
</dbReference>
<dbReference type="InterPro" id="IPR048371">
    <property type="entry name" value="ZNHIT3_C"/>
</dbReference>